<dbReference type="RefSeq" id="XP_060330656.1">
    <property type="nucleotide sequence ID" value="XM_060481814.1"/>
</dbReference>
<evidence type="ECO:0000313" key="2">
    <source>
        <dbReference type="Proteomes" id="UP001175211"/>
    </source>
</evidence>
<proteinExistence type="predicted"/>
<name>A0AA39N505_ARMTA</name>
<accession>A0AA39N505</accession>
<dbReference type="AlphaFoldDB" id="A0AA39N505"/>
<dbReference type="Proteomes" id="UP001175211">
    <property type="component" value="Unassembled WGS sequence"/>
</dbReference>
<evidence type="ECO:0000313" key="1">
    <source>
        <dbReference type="EMBL" id="KAK0458386.1"/>
    </source>
</evidence>
<reference evidence="1" key="1">
    <citation type="submission" date="2023-06" db="EMBL/GenBank/DDBJ databases">
        <authorList>
            <consortium name="Lawrence Berkeley National Laboratory"/>
            <person name="Ahrendt S."/>
            <person name="Sahu N."/>
            <person name="Indic B."/>
            <person name="Wong-Bajracharya J."/>
            <person name="Merenyi Z."/>
            <person name="Ke H.-M."/>
            <person name="Monk M."/>
            <person name="Kocsube S."/>
            <person name="Drula E."/>
            <person name="Lipzen A."/>
            <person name="Balint B."/>
            <person name="Henrissat B."/>
            <person name="Andreopoulos B."/>
            <person name="Martin F.M."/>
            <person name="Harder C.B."/>
            <person name="Rigling D."/>
            <person name="Ford K.L."/>
            <person name="Foster G.D."/>
            <person name="Pangilinan J."/>
            <person name="Papanicolaou A."/>
            <person name="Barry K."/>
            <person name="LaButti K."/>
            <person name="Viragh M."/>
            <person name="Koriabine M."/>
            <person name="Yan M."/>
            <person name="Riley R."/>
            <person name="Champramary S."/>
            <person name="Plett K.L."/>
            <person name="Tsai I.J."/>
            <person name="Slot J."/>
            <person name="Sipos G."/>
            <person name="Plett J."/>
            <person name="Nagy L.G."/>
            <person name="Grigoriev I.V."/>
        </authorList>
    </citation>
    <scope>NUCLEOTIDE SEQUENCE</scope>
    <source>
        <strain evidence="1">CCBAS 213</strain>
    </source>
</reference>
<keyword evidence="2" id="KW-1185">Reference proteome</keyword>
<gene>
    <name evidence="1" type="ORF">EV420DRAFT_354027</name>
</gene>
<protein>
    <submittedName>
        <fullName evidence="1">Uncharacterized protein</fullName>
    </submittedName>
</protein>
<organism evidence="1 2">
    <name type="scientific">Armillaria tabescens</name>
    <name type="common">Ringless honey mushroom</name>
    <name type="synonym">Agaricus tabescens</name>
    <dbReference type="NCBI Taxonomy" id="1929756"/>
    <lineage>
        <taxon>Eukaryota</taxon>
        <taxon>Fungi</taxon>
        <taxon>Dikarya</taxon>
        <taxon>Basidiomycota</taxon>
        <taxon>Agaricomycotina</taxon>
        <taxon>Agaricomycetes</taxon>
        <taxon>Agaricomycetidae</taxon>
        <taxon>Agaricales</taxon>
        <taxon>Marasmiineae</taxon>
        <taxon>Physalacriaceae</taxon>
        <taxon>Desarmillaria</taxon>
    </lineage>
</organism>
<dbReference type="EMBL" id="JAUEPS010000017">
    <property type="protein sequence ID" value="KAK0458386.1"/>
    <property type="molecule type" value="Genomic_DNA"/>
</dbReference>
<dbReference type="GeneID" id="85365362"/>
<comment type="caution">
    <text evidence="1">The sequence shown here is derived from an EMBL/GenBank/DDBJ whole genome shotgun (WGS) entry which is preliminary data.</text>
</comment>
<sequence length="235" mass="25841">MILPSSGRCNQATVNILYCQCQWFFPPESPLLDQVDSHLPSSIFSCSCSQNICGLCGHGIHAHVDYVSTVVNHYPANQCAAYVQKTPLTQRCTCEAQFYEHVAIYNSYRFPEPWTVFDLFGQRNNSSSLSTTSSYYSNGANATIPFTPTPVSSPSSSSISSAFQPDTTQNFPGGYSSDGYFIQYPDHFISSPYAGMLVCQRVTQRTGVSNTRITGTRRMLPPLNPGQAHTALDPC</sequence>